<dbReference type="GO" id="GO:0007165">
    <property type="term" value="P:signal transduction"/>
    <property type="evidence" value="ECO:0007669"/>
    <property type="project" value="InterPro"/>
</dbReference>
<dbReference type="SUPFAM" id="SSF50341">
    <property type="entry name" value="CheW-like"/>
    <property type="match status" value="1"/>
</dbReference>
<dbReference type="PANTHER" id="PTHR22617">
    <property type="entry name" value="CHEMOTAXIS SENSOR HISTIDINE KINASE-RELATED"/>
    <property type="match status" value="1"/>
</dbReference>
<dbReference type="Gene3D" id="2.30.30.40">
    <property type="entry name" value="SH3 Domains"/>
    <property type="match status" value="1"/>
</dbReference>
<sequence length="172" mass="19730">MEQEERKDKRDRKVEPMVHLIVFKLGSEEYGIRIEQVKEVTVTPEVARMPKTPKFIKGIANIRGDIIAIMDLEERFHIRLPDDAISLGNYKNTYTLTLEASDYTIGLIVREMPQSLTIPISQIDKTPAFIQDLNINENFIEGIGKINGRLIIVLDILRILTSDELQQLRVLS</sequence>
<evidence type="ECO:0000313" key="3">
    <source>
        <dbReference type="Proteomes" id="UP000321532"/>
    </source>
</evidence>
<dbReference type="GO" id="GO:0006935">
    <property type="term" value="P:chemotaxis"/>
    <property type="evidence" value="ECO:0007669"/>
    <property type="project" value="InterPro"/>
</dbReference>
<accession>A0A512B1E1</accession>
<reference evidence="2 3" key="1">
    <citation type="submission" date="2019-07" db="EMBL/GenBank/DDBJ databases">
        <title>Whole genome shotgun sequence of Adhaeribacter aerolatus NBRC 106133.</title>
        <authorList>
            <person name="Hosoyama A."/>
            <person name="Uohara A."/>
            <person name="Ohji S."/>
            <person name="Ichikawa N."/>
        </authorList>
    </citation>
    <scope>NUCLEOTIDE SEQUENCE [LARGE SCALE GENOMIC DNA]</scope>
    <source>
        <strain evidence="2 3">NBRC 106133</strain>
    </source>
</reference>
<evidence type="ECO:0000313" key="2">
    <source>
        <dbReference type="EMBL" id="GEO05804.1"/>
    </source>
</evidence>
<dbReference type="OrthoDB" id="9794382at2"/>
<dbReference type="SMART" id="SM00260">
    <property type="entry name" value="CheW"/>
    <property type="match status" value="1"/>
</dbReference>
<gene>
    <name evidence="2" type="primary">cheW</name>
    <name evidence="2" type="ORF">AAE02nite_34680</name>
</gene>
<dbReference type="EMBL" id="BJYS01000027">
    <property type="protein sequence ID" value="GEO05804.1"/>
    <property type="molecule type" value="Genomic_DNA"/>
</dbReference>
<dbReference type="InterPro" id="IPR036061">
    <property type="entry name" value="CheW-like_dom_sf"/>
</dbReference>
<feature type="domain" description="CheW-like" evidence="1">
    <location>
        <begin position="17"/>
        <end position="165"/>
    </location>
</feature>
<dbReference type="GO" id="GO:0005829">
    <property type="term" value="C:cytosol"/>
    <property type="evidence" value="ECO:0007669"/>
    <property type="project" value="TreeGrafter"/>
</dbReference>
<keyword evidence="3" id="KW-1185">Reference proteome</keyword>
<evidence type="ECO:0000259" key="1">
    <source>
        <dbReference type="PROSITE" id="PS50851"/>
    </source>
</evidence>
<dbReference type="InterPro" id="IPR039315">
    <property type="entry name" value="CheW"/>
</dbReference>
<dbReference type="Proteomes" id="UP000321532">
    <property type="component" value="Unassembled WGS sequence"/>
</dbReference>
<organism evidence="2 3">
    <name type="scientific">Adhaeribacter aerolatus</name>
    <dbReference type="NCBI Taxonomy" id="670289"/>
    <lineage>
        <taxon>Bacteria</taxon>
        <taxon>Pseudomonadati</taxon>
        <taxon>Bacteroidota</taxon>
        <taxon>Cytophagia</taxon>
        <taxon>Cytophagales</taxon>
        <taxon>Hymenobacteraceae</taxon>
        <taxon>Adhaeribacter</taxon>
    </lineage>
</organism>
<dbReference type="InterPro" id="IPR002545">
    <property type="entry name" value="CheW-lke_dom"/>
</dbReference>
<dbReference type="Pfam" id="PF01584">
    <property type="entry name" value="CheW"/>
    <property type="match status" value="1"/>
</dbReference>
<name>A0A512B1E1_9BACT</name>
<dbReference type="PROSITE" id="PS50851">
    <property type="entry name" value="CHEW"/>
    <property type="match status" value="1"/>
</dbReference>
<protein>
    <submittedName>
        <fullName evidence="2">Chemotaxis protein CheW</fullName>
    </submittedName>
</protein>
<dbReference type="PANTHER" id="PTHR22617:SF23">
    <property type="entry name" value="CHEMOTAXIS PROTEIN CHEW"/>
    <property type="match status" value="1"/>
</dbReference>
<dbReference type="RefSeq" id="WP_146900577.1">
    <property type="nucleotide sequence ID" value="NZ_BJYS01000027.1"/>
</dbReference>
<proteinExistence type="predicted"/>
<dbReference type="AlphaFoldDB" id="A0A512B1E1"/>
<dbReference type="Gene3D" id="2.40.50.180">
    <property type="entry name" value="CheA-289, Domain 4"/>
    <property type="match status" value="1"/>
</dbReference>
<comment type="caution">
    <text evidence="2">The sequence shown here is derived from an EMBL/GenBank/DDBJ whole genome shotgun (WGS) entry which is preliminary data.</text>
</comment>